<keyword evidence="2" id="KW-1185">Reference proteome</keyword>
<dbReference type="EMBL" id="JAKOGI010000699">
    <property type="protein sequence ID" value="KAJ8431289.1"/>
    <property type="molecule type" value="Genomic_DNA"/>
</dbReference>
<reference evidence="1" key="1">
    <citation type="submission" date="2022-04" db="EMBL/GenBank/DDBJ databases">
        <title>Carnegiea gigantea Genome sequencing and assembly v2.</title>
        <authorList>
            <person name="Copetti D."/>
            <person name="Sanderson M.J."/>
            <person name="Burquez A."/>
            <person name="Wojciechowski M.F."/>
        </authorList>
    </citation>
    <scope>NUCLEOTIDE SEQUENCE</scope>
    <source>
        <strain evidence="1">SGP5-SGP5p</strain>
        <tissue evidence="1">Aerial part</tissue>
    </source>
</reference>
<proteinExistence type="predicted"/>
<protein>
    <submittedName>
        <fullName evidence="1">Uncharacterized protein</fullName>
    </submittedName>
</protein>
<evidence type="ECO:0000313" key="1">
    <source>
        <dbReference type="EMBL" id="KAJ8431289.1"/>
    </source>
</evidence>
<gene>
    <name evidence="1" type="ORF">Cgig2_026265</name>
</gene>
<comment type="caution">
    <text evidence="1">The sequence shown here is derived from an EMBL/GenBank/DDBJ whole genome shotgun (WGS) entry which is preliminary data.</text>
</comment>
<dbReference type="AlphaFoldDB" id="A0A9Q1JUM7"/>
<name>A0A9Q1JUM7_9CARY</name>
<sequence length="172" mass="20019">MSLFRMEQNPDKGKQTQSYIPTIQDFVIKPKSQIQTQTHPTYPEIKIQNQYESLTEFPPIAYSQPIQTLKLQTSTPFLTQESPFLKADTLKNHRFYELILLDTKSTRMEHTKDDKGKVLYSKFQILKTLSSKEWGSFIVMILMSCLSTNLNSSYRKNLISISDVILIKFDDI</sequence>
<organism evidence="1 2">
    <name type="scientific">Carnegiea gigantea</name>
    <dbReference type="NCBI Taxonomy" id="171969"/>
    <lineage>
        <taxon>Eukaryota</taxon>
        <taxon>Viridiplantae</taxon>
        <taxon>Streptophyta</taxon>
        <taxon>Embryophyta</taxon>
        <taxon>Tracheophyta</taxon>
        <taxon>Spermatophyta</taxon>
        <taxon>Magnoliopsida</taxon>
        <taxon>eudicotyledons</taxon>
        <taxon>Gunneridae</taxon>
        <taxon>Pentapetalae</taxon>
        <taxon>Caryophyllales</taxon>
        <taxon>Cactineae</taxon>
        <taxon>Cactaceae</taxon>
        <taxon>Cactoideae</taxon>
        <taxon>Echinocereeae</taxon>
        <taxon>Carnegiea</taxon>
    </lineage>
</organism>
<accession>A0A9Q1JUM7</accession>
<dbReference type="Proteomes" id="UP001153076">
    <property type="component" value="Unassembled WGS sequence"/>
</dbReference>
<evidence type="ECO:0000313" key="2">
    <source>
        <dbReference type="Proteomes" id="UP001153076"/>
    </source>
</evidence>